<dbReference type="AlphaFoldDB" id="A0A066XDP7"/>
<feature type="region of interest" description="Disordered" evidence="1">
    <location>
        <begin position="389"/>
        <end position="424"/>
    </location>
</feature>
<feature type="compositionally biased region" description="Low complexity" evidence="1">
    <location>
        <begin position="10"/>
        <end position="23"/>
    </location>
</feature>
<feature type="compositionally biased region" description="Basic and acidic residues" evidence="1">
    <location>
        <begin position="402"/>
        <end position="411"/>
    </location>
</feature>
<feature type="compositionally biased region" description="Polar residues" evidence="1">
    <location>
        <begin position="345"/>
        <end position="355"/>
    </location>
</feature>
<evidence type="ECO:0000313" key="3">
    <source>
        <dbReference type="EMBL" id="KDN65754.1"/>
    </source>
</evidence>
<comment type="caution">
    <text evidence="3">The sequence shown here is derived from an EMBL/GenBank/DDBJ whole genome shotgun (WGS) entry which is preliminary data.</text>
</comment>
<feature type="region of interest" description="Disordered" evidence="1">
    <location>
        <begin position="1"/>
        <end position="57"/>
    </location>
</feature>
<organism evidence="3 4">
    <name type="scientific">Colletotrichum sublineola</name>
    <name type="common">Sorghum anthracnose fungus</name>
    <dbReference type="NCBI Taxonomy" id="1173701"/>
    <lineage>
        <taxon>Eukaryota</taxon>
        <taxon>Fungi</taxon>
        <taxon>Dikarya</taxon>
        <taxon>Ascomycota</taxon>
        <taxon>Pezizomycotina</taxon>
        <taxon>Sordariomycetes</taxon>
        <taxon>Hypocreomycetidae</taxon>
        <taxon>Glomerellales</taxon>
        <taxon>Glomerellaceae</taxon>
        <taxon>Colletotrichum</taxon>
        <taxon>Colletotrichum graminicola species complex</taxon>
    </lineage>
</organism>
<dbReference type="OrthoDB" id="4850649at2759"/>
<protein>
    <recommendedName>
        <fullName evidence="2">Myb-like domain-containing protein</fullName>
    </recommendedName>
</protein>
<evidence type="ECO:0000259" key="2">
    <source>
        <dbReference type="PROSITE" id="PS50090"/>
    </source>
</evidence>
<dbReference type="HOGENOM" id="CLU_432764_0_0_1"/>
<evidence type="ECO:0000256" key="1">
    <source>
        <dbReference type="SAM" id="MobiDB-lite"/>
    </source>
</evidence>
<feature type="compositionally biased region" description="Low complexity" evidence="1">
    <location>
        <begin position="548"/>
        <end position="568"/>
    </location>
</feature>
<name>A0A066XDP7_COLSU</name>
<keyword evidence="4" id="KW-1185">Reference proteome</keyword>
<dbReference type="CDD" id="cd00167">
    <property type="entry name" value="SANT"/>
    <property type="match status" value="1"/>
</dbReference>
<feature type="region of interest" description="Disordered" evidence="1">
    <location>
        <begin position="341"/>
        <end position="362"/>
    </location>
</feature>
<reference evidence="4" key="1">
    <citation type="journal article" date="2014" name="Genome Announc.">
        <title>Draft genome sequence of Colletotrichum sublineola, a destructive pathogen of cultivated sorghum.</title>
        <authorList>
            <person name="Baroncelli R."/>
            <person name="Sanz-Martin J.M."/>
            <person name="Rech G.E."/>
            <person name="Sukno S.A."/>
            <person name="Thon M.R."/>
        </authorList>
    </citation>
    <scope>NUCLEOTIDE SEQUENCE [LARGE SCALE GENOMIC DNA]</scope>
    <source>
        <strain evidence="4">TX430BB</strain>
    </source>
</reference>
<accession>A0A066XDP7</accession>
<feature type="compositionally biased region" description="Polar residues" evidence="1">
    <location>
        <begin position="505"/>
        <end position="518"/>
    </location>
</feature>
<sequence length="632" mass="68507">MHGAALSAGPPRWQQQNQQPQFPSTALATGAEQDLRIPSATEAKTTSRTTPDPFASTANLELDFGENTGVAECDFASLKPLARSCEVCGILSTRPKPAFSDDISSYPQCRLSGAPVSARPFTEQAPYNATNPSSAEELPLALDLARQATEQLRLANSVISGINSSVVEVEGSSKSSESFDIVQTSDDSGFDDAETNIESCHQEMAAIGSEITEQDMPGSPVLHVLTESNSAASNYLKSPSVSRDTCLNDPSGPPVGCLGGPRVPQMGGFSLSTSTPDHAFESEQDGQVVTHRRKRGFITAASGCEDRSLRSAKRMRYQGVDTGTKSPALPTRTLRALPSRVPAENPSNKVSNEIETQPRRPAGTEECLEAGGLIGSVHCGKDMVRPNGLLMPGLDNPPGRSRCKEPLRDRSPTSLNGPSLRRNHLPKTERCGFVSPRGITTTINPTAATCHTCGFSAEHLLRMIDTFEALDGVSAKLPDDKRRMDMLVLFLGFIKNYAMESLSYNETSTGKPTTSNARHQGHAAETAVRLSGSDAFNHDDGPHDNTGDNNDCQSDNQSNGDSSDQHSSPDSIRGKFKRSKRRRWTDLEEKRLHEYIKSGKKWSWIAKKLRRSEAAVTQHWVLMGRQSRETAK</sequence>
<feature type="region of interest" description="Disordered" evidence="1">
    <location>
        <begin position="505"/>
        <end position="580"/>
    </location>
</feature>
<proteinExistence type="predicted"/>
<feature type="compositionally biased region" description="Basic and acidic residues" evidence="1">
    <location>
        <begin position="536"/>
        <end position="546"/>
    </location>
</feature>
<evidence type="ECO:0000313" key="4">
    <source>
        <dbReference type="Proteomes" id="UP000027238"/>
    </source>
</evidence>
<feature type="domain" description="Myb-like" evidence="2">
    <location>
        <begin position="576"/>
        <end position="620"/>
    </location>
</feature>
<dbReference type="InterPro" id="IPR001005">
    <property type="entry name" value="SANT/Myb"/>
</dbReference>
<dbReference type="eggNOG" id="ENOG502REEI">
    <property type="taxonomic scope" value="Eukaryota"/>
</dbReference>
<gene>
    <name evidence="3" type="ORF">CSUB01_07535</name>
</gene>
<dbReference type="EMBL" id="JMSE01000999">
    <property type="protein sequence ID" value="KDN65754.1"/>
    <property type="molecule type" value="Genomic_DNA"/>
</dbReference>
<dbReference type="Proteomes" id="UP000027238">
    <property type="component" value="Unassembled WGS sequence"/>
</dbReference>
<dbReference type="PROSITE" id="PS50090">
    <property type="entry name" value="MYB_LIKE"/>
    <property type="match status" value="1"/>
</dbReference>